<evidence type="ECO:0000256" key="13">
    <source>
        <dbReference type="ARBA" id="ARBA00023136"/>
    </source>
</evidence>
<dbReference type="Gene3D" id="3.30.450.20">
    <property type="entry name" value="PAS domain"/>
    <property type="match status" value="1"/>
</dbReference>
<evidence type="ECO:0000313" key="20">
    <source>
        <dbReference type="EMBL" id="MDZ5459999.1"/>
    </source>
</evidence>
<protein>
    <recommendedName>
        <fullName evidence="3">histidine kinase</fullName>
        <ecNumber evidence="3">2.7.13.3</ecNumber>
    </recommendedName>
</protein>
<dbReference type="SMART" id="SM00388">
    <property type="entry name" value="HisKA"/>
    <property type="match status" value="1"/>
</dbReference>
<dbReference type="InterPro" id="IPR004358">
    <property type="entry name" value="Sig_transdc_His_kin-like_C"/>
</dbReference>
<evidence type="ECO:0000313" key="21">
    <source>
        <dbReference type="Proteomes" id="UP001293718"/>
    </source>
</evidence>
<dbReference type="InterPro" id="IPR005467">
    <property type="entry name" value="His_kinase_dom"/>
</dbReference>
<dbReference type="InterPro" id="IPR003594">
    <property type="entry name" value="HATPase_dom"/>
</dbReference>
<evidence type="ECO:0000256" key="3">
    <source>
        <dbReference type="ARBA" id="ARBA00012438"/>
    </source>
</evidence>
<evidence type="ECO:0000256" key="10">
    <source>
        <dbReference type="ARBA" id="ARBA00022840"/>
    </source>
</evidence>
<evidence type="ECO:0000256" key="1">
    <source>
        <dbReference type="ARBA" id="ARBA00000085"/>
    </source>
</evidence>
<keyword evidence="21" id="KW-1185">Reference proteome</keyword>
<dbReference type="SUPFAM" id="SSF47226">
    <property type="entry name" value="Histidine-containing phosphotransfer domain, HPT domain"/>
    <property type="match status" value="1"/>
</dbReference>
<keyword evidence="4" id="KW-1003">Cell membrane</keyword>
<dbReference type="InterPro" id="IPR011006">
    <property type="entry name" value="CheY-like_superfamily"/>
</dbReference>
<evidence type="ECO:0000256" key="14">
    <source>
        <dbReference type="PROSITE-ProRule" id="PRU00110"/>
    </source>
</evidence>
<dbReference type="EMBL" id="JAXOJX010000055">
    <property type="protein sequence ID" value="MDZ5459999.1"/>
    <property type="molecule type" value="Genomic_DNA"/>
</dbReference>
<dbReference type="Pfam" id="PF00512">
    <property type="entry name" value="HisKA"/>
    <property type="match status" value="1"/>
</dbReference>
<dbReference type="PANTHER" id="PTHR43047">
    <property type="entry name" value="TWO-COMPONENT HISTIDINE PROTEIN KINASE"/>
    <property type="match status" value="1"/>
</dbReference>
<evidence type="ECO:0000256" key="12">
    <source>
        <dbReference type="ARBA" id="ARBA00023012"/>
    </source>
</evidence>
<comment type="catalytic activity">
    <reaction evidence="1">
        <text>ATP + protein L-histidine = ADP + protein N-phospho-L-histidine.</text>
        <dbReference type="EC" id="2.7.13.3"/>
    </reaction>
</comment>
<evidence type="ECO:0000256" key="9">
    <source>
        <dbReference type="ARBA" id="ARBA00022777"/>
    </source>
</evidence>
<dbReference type="Proteomes" id="UP001293718">
    <property type="component" value="Unassembled WGS sequence"/>
</dbReference>
<organism evidence="20 21">
    <name type="scientific">Azohydromonas lata</name>
    <dbReference type="NCBI Taxonomy" id="45677"/>
    <lineage>
        <taxon>Bacteria</taxon>
        <taxon>Pseudomonadati</taxon>
        <taxon>Pseudomonadota</taxon>
        <taxon>Betaproteobacteria</taxon>
        <taxon>Burkholderiales</taxon>
        <taxon>Sphaerotilaceae</taxon>
        <taxon>Azohydromonas</taxon>
    </lineage>
</organism>
<dbReference type="SMART" id="SM00387">
    <property type="entry name" value="HATPase_c"/>
    <property type="match status" value="1"/>
</dbReference>
<dbReference type="Gene3D" id="3.40.50.2300">
    <property type="match status" value="1"/>
</dbReference>
<feature type="domain" description="HPt" evidence="19">
    <location>
        <begin position="792"/>
        <end position="882"/>
    </location>
</feature>
<dbReference type="SUPFAM" id="SSF47384">
    <property type="entry name" value="Homodimeric domain of signal transducing histidine kinase"/>
    <property type="match status" value="1"/>
</dbReference>
<feature type="transmembrane region" description="Helical" evidence="16">
    <location>
        <begin position="6"/>
        <end position="28"/>
    </location>
</feature>
<keyword evidence="13 16" id="KW-0472">Membrane</keyword>
<reference evidence="20 21" key="1">
    <citation type="submission" date="2023-11" db="EMBL/GenBank/DDBJ databases">
        <title>Draft genome of Azohydromonas lata strain H1 (DSM1123), a polyhydroxyalkanoate producer.</title>
        <authorList>
            <person name="Traversa D."/>
            <person name="D'Addabbo P."/>
            <person name="Pazzani C."/>
            <person name="Manzari C."/>
            <person name="Chiara M."/>
            <person name="Scrascia M."/>
        </authorList>
    </citation>
    <scope>NUCLEOTIDE SEQUENCE [LARGE SCALE GENOMIC DNA]</scope>
    <source>
        <strain evidence="20 21">H1</strain>
    </source>
</reference>
<evidence type="ECO:0000259" key="17">
    <source>
        <dbReference type="PROSITE" id="PS50109"/>
    </source>
</evidence>
<evidence type="ECO:0000256" key="5">
    <source>
        <dbReference type="ARBA" id="ARBA00022519"/>
    </source>
</evidence>
<dbReference type="CDD" id="cd17546">
    <property type="entry name" value="REC_hyHK_CKI1_RcsC-like"/>
    <property type="match status" value="1"/>
</dbReference>
<dbReference type="SUPFAM" id="SSF55874">
    <property type="entry name" value="ATPase domain of HSP90 chaperone/DNA topoisomerase II/histidine kinase"/>
    <property type="match status" value="1"/>
</dbReference>
<evidence type="ECO:0000256" key="2">
    <source>
        <dbReference type="ARBA" id="ARBA00004429"/>
    </source>
</evidence>
<dbReference type="CDD" id="cd18773">
    <property type="entry name" value="PDC1_HK_sensor"/>
    <property type="match status" value="1"/>
</dbReference>
<keyword evidence="10 20" id="KW-0547">Nucleotide-binding</keyword>
<feature type="modified residue" description="4-aspartylphosphate" evidence="15">
    <location>
        <position position="686"/>
    </location>
</feature>
<feature type="modified residue" description="Phosphohistidine" evidence="14">
    <location>
        <position position="831"/>
    </location>
</feature>
<evidence type="ECO:0000256" key="4">
    <source>
        <dbReference type="ARBA" id="ARBA00022475"/>
    </source>
</evidence>
<evidence type="ECO:0000259" key="18">
    <source>
        <dbReference type="PROSITE" id="PS50110"/>
    </source>
</evidence>
<keyword evidence="12" id="KW-0902">Two-component regulatory system</keyword>
<dbReference type="InterPro" id="IPR036890">
    <property type="entry name" value="HATPase_C_sf"/>
</dbReference>
<dbReference type="InterPro" id="IPR001789">
    <property type="entry name" value="Sig_transdc_resp-reg_receiver"/>
</dbReference>
<comment type="subcellular location">
    <subcellularLocation>
        <location evidence="2">Cell inner membrane</location>
        <topology evidence="2">Multi-pass membrane protein</topology>
    </subcellularLocation>
</comment>
<accession>A0ABU5IM81</accession>
<feature type="domain" description="Response regulatory" evidence="18">
    <location>
        <begin position="635"/>
        <end position="753"/>
    </location>
</feature>
<dbReference type="SMART" id="SM00448">
    <property type="entry name" value="REC"/>
    <property type="match status" value="1"/>
</dbReference>
<dbReference type="CDD" id="cd00082">
    <property type="entry name" value="HisKA"/>
    <property type="match status" value="1"/>
</dbReference>
<evidence type="ECO:0000256" key="15">
    <source>
        <dbReference type="PROSITE-ProRule" id="PRU00169"/>
    </source>
</evidence>
<dbReference type="Gene3D" id="3.30.565.10">
    <property type="entry name" value="Histidine kinase-like ATPase, C-terminal domain"/>
    <property type="match status" value="1"/>
</dbReference>
<dbReference type="InterPro" id="IPR008207">
    <property type="entry name" value="Sig_transdc_His_kin_Hpt_dom"/>
</dbReference>
<evidence type="ECO:0000256" key="11">
    <source>
        <dbReference type="ARBA" id="ARBA00022989"/>
    </source>
</evidence>
<keyword evidence="7" id="KW-0808">Transferase</keyword>
<dbReference type="EC" id="2.7.13.3" evidence="3"/>
<dbReference type="Gene3D" id="1.20.120.160">
    <property type="entry name" value="HPT domain"/>
    <property type="match status" value="1"/>
</dbReference>
<dbReference type="Pfam" id="PF02518">
    <property type="entry name" value="HATPase_c"/>
    <property type="match status" value="1"/>
</dbReference>
<keyword evidence="9" id="KW-0418">Kinase</keyword>
<dbReference type="PROSITE" id="PS50110">
    <property type="entry name" value="RESPONSE_REGULATORY"/>
    <property type="match status" value="1"/>
</dbReference>
<keyword evidence="6 15" id="KW-0597">Phosphoprotein</keyword>
<dbReference type="RefSeq" id="WP_322467594.1">
    <property type="nucleotide sequence ID" value="NZ_JAXOJX010000055.1"/>
</dbReference>
<dbReference type="Gene3D" id="6.10.340.10">
    <property type="match status" value="1"/>
</dbReference>
<keyword evidence="11 16" id="KW-1133">Transmembrane helix</keyword>
<comment type="caution">
    <text evidence="20">The sequence shown here is derived from an EMBL/GenBank/DDBJ whole genome shotgun (WGS) entry which is preliminary data.</text>
</comment>
<dbReference type="InterPro" id="IPR036097">
    <property type="entry name" value="HisK_dim/P_sf"/>
</dbReference>
<dbReference type="Pfam" id="PF00072">
    <property type="entry name" value="Response_reg"/>
    <property type="match status" value="1"/>
</dbReference>
<dbReference type="CDD" id="cd16922">
    <property type="entry name" value="HATPase_EvgS-ArcB-TorS-like"/>
    <property type="match status" value="1"/>
</dbReference>
<evidence type="ECO:0000256" key="6">
    <source>
        <dbReference type="ARBA" id="ARBA00022553"/>
    </source>
</evidence>
<dbReference type="Gene3D" id="1.10.287.130">
    <property type="match status" value="1"/>
</dbReference>
<dbReference type="PROSITE" id="PS50109">
    <property type="entry name" value="HIS_KIN"/>
    <property type="match status" value="1"/>
</dbReference>
<dbReference type="InterPro" id="IPR003661">
    <property type="entry name" value="HisK_dim/P_dom"/>
</dbReference>
<dbReference type="Pfam" id="PF01627">
    <property type="entry name" value="Hpt"/>
    <property type="match status" value="1"/>
</dbReference>
<gene>
    <name evidence="20" type="ORF">SM757_25795</name>
</gene>
<keyword evidence="10 20" id="KW-0067">ATP-binding</keyword>
<proteinExistence type="predicted"/>
<dbReference type="CDD" id="cd18774">
    <property type="entry name" value="PDC2_HK_sensor"/>
    <property type="match status" value="1"/>
</dbReference>
<dbReference type="SUPFAM" id="SSF52172">
    <property type="entry name" value="CheY-like"/>
    <property type="match status" value="1"/>
</dbReference>
<evidence type="ECO:0000256" key="7">
    <source>
        <dbReference type="ARBA" id="ARBA00022679"/>
    </source>
</evidence>
<sequence>MKLRSHVIVLVLLTMLPMLALTTGLIYWNARIQRQSVERGMQQTVAAMAYALDEELQVTIAALQALTVDAEEAGLTAQALQARVEAVCSRHPGWASVVLAKDDGSTVIPLSRSSGPAIADDAWRSAAHALDGGRPAVSEPYASKLPGTDATAIHVPVGARHPGASLAAVIPGAHWVRFLQERLIPAGWVAGIIDGEGIVIARSRAAERYVGKPAPAWVRDGARTADFGQLAGPSFEGQPLSLVFHRSAVSGWTVAFAAPTEVFEQPLRQSLRLTLLCGLGFVTVAGVLALLYARRIVRPITELMRSSSALGRFERLPALPDTAVQEINHLYRTLAQASEDMAAAAVARSRAQEGERHAMELAQAAARQHRLELHAQQSEHASTRKSQFLATMSHEMRTPLHAILGTAQILERTVQDGSQLQLVGSLRVAGQSLLAQINDVLDLARIESGKVELELGSFLLSKVLGDAVDALMPTAQEKGLQLTLEPLPAGLLRPLRGDARRLGQVIYNLVGNALKFTDQGQVCLGVQSLRENERRVELRLWVRDTGIGIAADETDRIFDAFEQADGAADRRHGGTGLGLAISRQIILLMGGEIGVHSRQGEGSEFWLHLPFQLSAEPLPATAALAPKGARLAGLHVLLVDDMPANLDIARHLLAFEGASCATASHGQEALQRLSAAPAAFDVVLMDVQMPGLDGIEATRRLRAEPLAIDVPVIALTAGALPPQRERALQAGMNDFLAKPLELEDLVACILRCTAQLLRPKLEVAPTVASDGGDFPVIAGIDRAQVQGRFMGDRRLFLRMLCTLRDEYADAPRQWRADIHQGDFEAAAGRVHRLVGLAGNLSAARVVHQAKRLELALRELRVGSLVELLDNLEQALGEVLAAMPTDSEDDAPASGARGDQADQVGSLPMERILALLDALQSNDMAALELFNGLRAQLQDRHGRDKVGLLAQALDALRFTTASALLLDWYPDARRPS</sequence>
<keyword evidence="8 16" id="KW-0812">Transmembrane</keyword>
<dbReference type="GO" id="GO:0005524">
    <property type="term" value="F:ATP binding"/>
    <property type="evidence" value="ECO:0007669"/>
    <property type="project" value="UniProtKB-KW"/>
</dbReference>
<name>A0ABU5IM81_9BURK</name>
<dbReference type="InterPro" id="IPR036641">
    <property type="entry name" value="HPT_dom_sf"/>
</dbReference>
<keyword evidence="5" id="KW-0997">Cell inner membrane</keyword>
<dbReference type="PRINTS" id="PR00344">
    <property type="entry name" value="BCTRLSENSOR"/>
</dbReference>
<evidence type="ECO:0000256" key="8">
    <source>
        <dbReference type="ARBA" id="ARBA00022692"/>
    </source>
</evidence>
<evidence type="ECO:0000256" key="16">
    <source>
        <dbReference type="SAM" id="Phobius"/>
    </source>
</evidence>
<feature type="domain" description="Histidine kinase" evidence="17">
    <location>
        <begin position="391"/>
        <end position="613"/>
    </location>
</feature>
<evidence type="ECO:0000259" key="19">
    <source>
        <dbReference type="PROSITE" id="PS50894"/>
    </source>
</evidence>
<dbReference type="PROSITE" id="PS50894">
    <property type="entry name" value="HPT"/>
    <property type="match status" value="1"/>
</dbReference>